<dbReference type="Pfam" id="PF00295">
    <property type="entry name" value="Glyco_hydro_28"/>
    <property type="match status" value="1"/>
</dbReference>
<organism evidence="17 18">
    <name type="scientific">Diaporthe australafricana</name>
    <dbReference type="NCBI Taxonomy" id="127596"/>
    <lineage>
        <taxon>Eukaryota</taxon>
        <taxon>Fungi</taxon>
        <taxon>Dikarya</taxon>
        <taxon>Ascomycota</taxon>
        <taxon>Pezizomycotina</taxon>
        <taxon>Sordariomycetes</taxon>
        <taxon>Sordariomycetidae</taxon>
        <taxon>Diaporthales</taxon>
        <taxon>Diaporthaceae</taxon>
        <taxon>Diaporthe</taxon>
    </lineage>
</organism>
<evidence type="ECO:0000256" key="5">
    <source>
        <dbReference type="ARBA" id="ARBA00022729"/>
    </source>
</evidence>
<dbReference type="InterPro" id="IPR006626">
    <property type="entry name" value="PbH1"/>
</dbReference>
<proteinExistence type="inferred from homology"/>
<evidence type="ECO:0000256" key="7">
    <source>
        <dbReference type="ARBA" id="ARBA00022801"/>
    </source>
</evidence>
<name>A0ABR3WJE7_9PEZI</name>
<feature type="signal peptide" evidence="16">
    <location>
        <begin position="1"/>
        <end position="16"/>
    </location>
</feature>
<keyword evidence="18" id="KW-1185">Reference proteome</keyword>
<dbReference type="PROSITE" id="PS51257">
    <property type="entry name" value="PROKAR_LIPOPROTEIN"/>
    <property type="match status" value="1"/>
</dbReference>
<keyword evidence="11" id="KW-0961">Cell wall biogenesis/degradation</keyword>
<dbReference type="SUPFAM" id="SSF51126">
    <property type="entry name" value="Pectin lyase-like"/>
    <property type="match status" value="1"/>
</dbReference>
<dbReference type="Proteomes" id="UP001583177">
    <property type="component" value="Unassembled WGS sequence"/>
</dbReference>
<comment type="catalytic activity">
    <reaction evidence="12">
        <text>(1,4-alpha-D-galacturonosyl)n+m + H2O = (1,4-alpha-D-galacturonosyl)n + (1,4-alpha-D-galacturonosyl)m.</text>
        <dbReference type="EC" id="3.2.1.15"/>
    </reaction>
</comment>
<evidence type="ECO:0000256" key="11">
    <source>
        <dbReference type="ARBA" id="ARBA00023316"/>
    </source>
</evidence>
<evidence type="ECO:0000256" key="2">
    <source>
        <dbReference type="ARBA" id="ARBA00008834"/>
    </source>
</evidence>
<evidence type="ECO:0000256" key="9">
    <source>
        <dbReference type="ARBA" id="ARBA00023180"/>
    </source>
</evidence>
<comment type="function">
    <text evidence="13">Involved in maceration and soft-rotting of plant tissue. Hydrolyzes the 1,4-alpha glycosidic bonds of de-esterified pectate in the smooth region of the plant cell wall.</text>
</comment>
<dbReference type="Gene3D" id="2.160.20.10">
    <property type="entry name" value="Single-stranded right-handed beta-helix, Pectin lyase-like"/>
    <property type="match status" value="1"/>
</dbReference>
<evidence type="ECO:0000256" key="8">
    <source>
        <dbReference type="ARBA" id="ARBA00023157"/>
    </source>
</evidence>
<evidence type="ECO:0000256" key="6">
    <source>
        <dbReference type="ARBA" id="ARBA00022737"/>
    </source>
</evidence>
<sequence length="427" mass="43043">MKSFILAAAAVPAVLASCKSGTTLSTVRTPSASSGGYGAPPYPSGVAAAVSVRPTGASGAAAATTPAPTVSSVAVTGNGGTTCTVTAAADVASAVASCSNIVLDNLSMPASSTLDLQKLQPSAVVTFSGTTSFGTTADEDFDPIVVSGDYITLTGAPGHVIDGNGPAYWDGEGSNGGGAKPDHFFVVKKTSYATISGLNIQNWPTHCFYMTGNQHLTAQNILLNNTAGDAPNEASGTKAAAHNSDGFDIGASDYVTLSDIQVYNQDDCVAVTSGTQITVSNVFCSGGHGLSIGSIGGKSNNTVDGVLFEDSELVNSSNGVRIKSNSGTTGSVTNVTYRNIKMSGISDYGLDVQQDYLNGGPTGEPTNGVNISAITFENVTGTVDADAYNYYILCGDGSCGDFTFTGVDITGGKESCNFPTDTCLASA</sequence>
<evidence type="ECO:0000256" key="14">
    <source>
        <dbReference type="PROSITE-ProRule" id="PRU10052"/>
    </source>
</evidence>
<dbReference type="InterPro" id="IPR050434">
    <property type="entry name" value="Glycosyl_hydrlase_28"/>
</dbReference>
<keyword evidence="7 15" id="KW-0378">Hydrolase</keyword>
<dbReference type="SMART" id="SM00710">
    <property type="entry name" value="PbH1"/>
    <property type="match status" value="8"/>
</dbReference>
<evidence type="ECO:0000256" key="4">
    <source>
        <dbReference type="ARBA" id="ARBA00022525"/>
    </source>
</evidence>
<evidence type="ECO:0000256" key="3">
    <source>
        <dbReference type="ARBA" id="ARBA00012736"/>
    </source>
</evidence>
<dbReference type="PROSITE" id="PS00502">
    <property type="entry name" value="POLYGALACTURONASE"/>
    <property type="match status" value="1"/>
</dbReference>
<keyword evidence="6" id="KW-0677">Repeat</keyword>
<dbReference type="InterPro" id="IPR011050">
    <property type="entry name" value="Pectin_lyase_fold/virulence"/>
</dbReference>
<evidence type="ECO:0000256" key="16">
    <source>
        <dbReference type="SAM" id="SignalP"/>
    </source>
</evidence>
<dbReference type="PANTHER" id="PTHR31884">
    <property type="entry name" value="POLYGALACTURONASE"/>
    <property type="match status" value="1"/>
</dbReference>
<keyword evidence="5 16" id="KW-0732">Signal</keyword>
<comment type="subcellular location">
    <subcellularLocation>
        <location evidence="1">Secreted</location>
    </subcellularLocation>
</comment>
<feature type="active site" evidence="14">
    <location>
        <position position="288"/>
    </location>
</feature>
<evidence type="ECO:0000256" key="10">
    <source>
        <dbReference type="ARBA" id="ARBA00023295"/>
    </source>
</evidence>
<evidence type="ECO:0000256" key="13">
    <source>
        <dbReference type="ARBA" id="ARBA00037707"/>
    </source>
</evidence>
<evidence type="ECO:0000313" key="17">
    <source>
        <dbReference type="EMBL" id="KAL1862943.1"/>
    </source>
</evidence>
<evidence type="ECO:0000313" key="18">
    <source>
        <dbReference type="Proteomes" id="UP001583177"/>
    </source>
</evidence>
<dbReference type="PANTHER" id="PTHR31884:SF9">
    <property type="entry name" value="ENDOPOLYGALACTURONASE D-RELATED"/>
    <property type="match status" value="1"/>
</dbReference>
<keyword evidence="10 15" id="KW-0326">Glycosidase</keyword>
<evidence type="ECO:0000256" key="15">
    <source>
        <dbReference type="RuleBase" id="RU361169"/>
    </source>
</evidence>
<feature type="chain" id="PRO_5046734911" description="endo-polygalacturonase" evidence="16">
    <location>
        <begin position="17"/>
        <end position="427"/>
    </location>
</feature>
<reference evidence="17 18" key="1">
    <citation type="journal article" date="2024" name="IMA Fungus">
        <title>IMA Genome - F19 : A genome assembly and annotation guide to empower mycologists, including annotated draft genome sequences of Ceratocystis pirilliformis, Diaporthe australafricana, Fusarium ophioides, Paecilomyces lecythidis, and Sporothrix stenoceras.</title>
        <authorList>
            <person name="Aylward J."/>
            <person name="Wilson A.M."/>
            <person name="Visagie C.M."/>
            <person name="Spraker J."/>
            <person name="Barnes I."/>
            <person name="Buitendag C."/>
            <person name="Ceriani C."/>
            <person name="Del Mar Angel L."/>
            <person name="du Plessis D."/>
            <person name="Fuchs T."/>
            <person name="Gasser K."/>
            <person name="Kramer D."/>
            <person name="Li W."/>
            <person name="Munsamy K."/>
            <person name="Piso A."/>
            <person name="Price J.L."/>
            <person name="Sonnekus B."/>
            <person name="Thomas C."/>
            <person name="van der Nest A."/>
            <person name="van Dijk A."/>
            <person name="van Heerden A."/>
            <person name="van Vuuren N."/>
            <person name="Yilmaz N."/>
            <person name="Duong T.A."/>
            <person name="van der Merwe N.A."/>
            <person name="Wingfield M.J."/>
            <person name="Wingfield B.D."/>
        </authorList>
    </citation>
    <scope>NUCLEOTIDE SEQUENCE [LARGE SCALE GENOMIC DNA]</scope>
    <source>
        <strain evidence="17 18">CMW 18300</strain>
    </source>
</reference>
<dbReference type="EMBL" id="JAWRVE010000076">
    <property type="protein sequence ID" value="KAL1862943.1"/>
    <property type="molecule type" value="Genomic_DNA"/>
</dbReference>
<dbReference type="InterPro" id="IPR000743">
    <property type="entry name" value="Glyco_hydro_28"/>
</dbReference>
<accession>A0ABR3WJE7</accession>
<evidence type="ECO:0000256" key="12">
    <source>
        <dbReference type="ARBA" id="ARBA00034074"/>
    </source>
</evidence>
<keyword evidence="8" id="KW-1015">Disulfide bond</keyword>
<keyword evidence="4" id="KW-0964">Secreted</keyword>
<keyword evidence="9" id="KW-0325">Glycoprotein</keyword>
<protein>
    <recommendedName>
        <fullName evidence="3">endo-polygalacturonase</fullName>
        <ecNumber evidence="3">3.2.1.15</ecNumber>
    </recommendedName>
</protein>
<dbReference type="EC" id="3.2.1.15" evidence="3"/>
<comment type="similarity">
    <text evidence="2 15">Belongs to the glycosyl hydrolase 28 family.</text>
</comment>
<dbReference type="InterPro" id="IPR012334">
    <property type="entry name" value="Pectin_lyas_fold"/>
</dbReference>
<comment type="caution">
    <text evidence="17">The sequence shown here is derived from an EMBL/GenBank/DDBJ whole genome shotgun (WGS) entry which is preliminary data.</text>
</comment>
<evidence type="ECO:0000256" key="1">
    <source>
        <dbReference type="ARBA" id="ARBA00004613"/>
    </source>
</evidence>
<gene>
    <name evidence="17" type="ORF">Daus18300_008274</name>
</gene>